<evidence type="ECO:0000313" key="2">
    <source>
        <dbReference type="Proteomes" id="UP000236520"/>
    </source>
</evidence>
<dbReference type="AlphaFoldDB" id="A0A2J7Z1C6"/>
<gene>
    <name evidence="1" type="ORF">SMF913_10103</name>
</gene>
<name>A0A2J7Z1C6_STRMQ</name>
<keyword evidence="2" id="KW-1185">Reference proteome</keyword>
<accession>A0A2J7Z1C6</accession>
<proteinExistence type="predicted"/>
<organism evidence="1 2">
    <name type="scientific">Streptomyces malaysiensis</name>
    <dbReference type="NCBI Taxonomy" id="92644"/>
    <lineage>
        <taxon>Bacteria</taxon>
        <taxon>Bacillati</taxon>
        <taxon>Actinomycetota</taxon>
        <taxon>Actinomycetes</taxon>
        <taxon>Kitasatosporales</taxon>
        <taxon>Streptomycetaceae</taxon>
        <taxon>Streptomyces</taxon>
        <taxon>Streptomyces violaceusniger group</taxon>
    </lineage>
</organism>
<sequence length="37" mass="4215">MTSLRSLAGLPLFGILSDSAPYQRRRTRRIFSLHPEA</sequence>
<comment type="caution">
    <text evidence="1">The sequence shown here is derived from an EMBL/GenBank/DDBJ whole genome shotgun (WGS) entry which is preliminary data.</text>
</comment>
<dbReference type="EMBL" id="LJIW01000001">
    <property type="protein sequence ID" value="PNG94078.1"/>
    <property type="molecule type" value="Genomic_DNA"/>
</dbReference>
<protein>
    <submittedName>
        <fullName evidence="1">Uncharacterized protein</fullName>
    </submittedName>
</protein>
<evidence type="ECO:0000313" key="1">
    <source>
        <dbReference type="EMBL" id="PNG94078.1"/>
    </source>
</evidence>
<reference evidence="1 2" key="1">
    <citation type="submission" date="2015-09" db="EMBL/GenBank/DDBJ databases">
        <title>Genome sequence, genome mining and natural product profiling of a biocontrol bacterium Streptomyces malaysiensis F913.</title>
        <authorList>
            <person name="Xu Y."/>
            <person name="Wei J."/>
            <person name="Xie J."/>
            <person name="Li T."/>
            <person name="Zhou Z."/>
        </authorList>
    </citation>
    <scope>NUCLEOTIDE SEQUENCE [LARGE SCALE GENOMIC DNA]</scope>
    <source>
        <strain evidence="1 2">F913</strain>
    </source>
</reference>
<dbReference type="Proteomes" id="UP000236520">
    <property type="component" value="Unassembled WGS sequence"/>
</dbReference>